<dbReference type="InterPro" id="IPR017958">
    <property type="entry name" value="Gln-tRNA_amidoTrfase_suB_CS"/>
</dbReference>
<keyword evidence="7 11" id="KW-0648">Protein biosynthesis</keyword>
<dbReference type="InterPro" id="IPR018027">
    <property type="entry name" value="Asn/Gln_amidotransferase"/>
</dbReference>
<dbReference type="Gene3D" id="1.10.10.410">
    <property type="match status" value="1"/>
</dbReference>
<evidence type="ECO:0000259" key="12">
    <source>
        <dbReference type="SMART" id="SM00845"/>
    </source>
</evidence>
<reference evidence="13 14" key="1">
    <citation type="submission" date="2021-01" db="EMBL/GenBank/DDBJ databases">
        <title>Sequencing the genomes of 1000 actinobacteria strains.</title>
        <authorList>
            <person name="Klenk H.-P."/>
        </authorList>
    </citation>
    <scope>NUCLEOTIDE SEQUENCE [LARGE SCALE GENOMIC DNA]</scope>
    <source>
        <strain evidence="13 14">DSM 18662</strain>
    </source>
</reference>
<evidence type="ECO:0000256" key="2">
    <source>
        <dbReference type="ARBA" id="ARBA00011123"/>
    </source>
</evidence>
<evidence type="ECO:0000256" key="8">
    <source>
        <dbReference type="ARBA" id="ARBA00024799"/>
    </source>
</evidence>
<dbReference type="GO" id="GO:0050567">
    <property type="term" value="F:glutaminyl-tRNA synthase (glutamine-hydrolyzing) activity"/>
    <property type="evidence" value="ECO:0007669"/>
    <property type="project" value="UniProtKB-EC"/>
</dbReference>
<evidence type="ECO:0000256" key="10">
    <source>
        <dbReference type="ARBA" id="ARBA00047913"/>
    </source>
</evidence>
<dbReference type="HAMAP" id="MF_00121">
    <property type="entry name" value="GatB"/>
    <property type="match status" value="1"/>
</dbReference>
<dbReference type="NCBIfam" id="NF004013">
    <property type="entry name" value="PRK05477.1-3"/>
    <property type="match status" value="1"/>
</dbReference>
<keyword evidence="4 11" id="KW-0436">Ligase</keyword>
<keyword evidence="5 11" id="KW-0547">Nucleotide-binding</keyword>
<dbReference type="InterPro" id="IPR003789">
    <property type="entry name" value="Asn/Gln_tRNA_amidoTrase-B-like"/>
</dbReference>
<evidence type="ECO:0000256" key="6">
    <source>
        <dbReference type="ARBA" id="ARBA00022840"/>
    </source>
</evidence>
<dbReference type="RefSeq" id="WP_204916037.1">
    <property type="nucleotide sequence ID" value="NZ_BAAAQP010000003.1"/>
</dbReference>
<comment type="catalytic activity">
    <reaction evidence="9 11">
        <text>L-aspartyl-tRNA(Asn) + L-glutamine + ATP + H2O = L-asparaginyl-tRNA(Asn) + L-glutamate + ADP + phosphate + 2 H(+)</text>
        <dbReference type="Rhea" id="RHEA:14513"/>
        <dbReference type="Rhea" id="RHEA-COMP:9674"/>
        <dbReference type="Rhea" id="RHEA-COMP:9677"/>
        <dbReference type="ChEBI" id="CHEBI:15377"/>
        <dbReference type="ChEBI" id="CHEBI:15378"/>
        <dbReference type="ChEBI" id="CHEBI:29985"/>
        <dbReference type="ChEBI" id="CHEBI:30616"/>
        <dbReference type="ChEBI" id="CHEBI:43474"/>
        <dbReference type="ChEBI" id="CHEBI:58359"/>
        <dbReference type="ChEBI" id="CHEBI:78515"/>
        <dbReference type="ChEBI" id="CHEBI:78516"/>
        <dbReference type="ChEBI" id="CHEBI:456216"/>
    </reaction>
</comment>
<dbReference type="SUPFAM" id="SSF89095">
    <property type="entry name" value="GatB/YqeY motif"/>
    <property type="match status" value="1"/>
</dbReference>
<keyword evidence="14" id="KW-1185">Reference proteome</keyword>
<name>A0ABS2REE7_9ACTN</name>
<sequence>MTPHAQVPEAVLSYEEALAAFDPVMGLEVHVELNTASKMFCGCSTEFGASPNTQTCPVCLGLPGSLPVVNAKAIESAIRIGLALNCSIAEWCRFSRKNYFYPDMPKNYQISQYDEPIAFDGWTEVEVDGETYRIGIERAHMEEDTGKSLHVGGATGRIHGADYSLLDYNRSGVPLVEIVTKPIEGAGAKAPEVAKAYVAMLRDLLRGLDVSDVRMEQGSLRCDANLSLRAHGTVEFGTRTETKNVNSLRSVERAIRYEITRQAAILTDGGVIHMETRHWHENDGVTSPGRSKESAEDYRYFPEPDLVPVAPSREWVEELRATLPEPPQQRIRRVSADWQFSELEMRDVLNAGAVNAIEATVAAGCSPQAARKWWLTELARRANENGVDLEATGVTPQQVAEIQALVEAGTINDKLARQVFDGVIAGEGSPAEVVTGRGLAVVSDDGALGAAVEAAIEANPGVADKVRGGKVQAAGALIGAVMKELGGKADAGRVRELIIEKLTG</sequence>
<gene>
    <name evidence="11" type="primary">gatB</name>
    <name evidence="13" type="ORF">JOE57_000248</name>
</gene>
<evidence type="ECO:0000256" key="11">
    <source>
        <dbReference type="HAMAP-Rule" id="MF_00121"/>
    </source>
</evidence>
<dbReference type="Pfam" id="PF02934">
    <property type="entry name" value="GatB_N"/>
    <property type="match status" value="1"/>
</dbReference>
<dbReference type="InterPro" id="IPR004413">
    <property type="entry name" value="GatB"/>
</dbReference>
<feature type="domain" description="Asn/Gln amidotransferase" evidence="12">
    <location>
        <begin position="355"/>
        <end position="502"/>
    </location>
</feature>
<evidence type="ECO:0000256" key="3">
    <source>
        <dbReference type="ARBA" id="ARBA00016923"/>
    </source>
</evidence>
<evidence type="ECO:0000313" key="14">
    <source>
        <dbReference type="Proteomes" id="UP000704762"/>
    </source>
</evidence>
<dbReference type="SMART" id="SM00845">
    <property type="entry name" value="GatB_Yqey"/>
    <property type="match status" value="1"/>
</dbReference>
<dbReference type="PANTHER" id="PTHR11659">
    <property type="entry name" value="GLUTAMYL-TRNA GLN AMIDOTRANSFERASE SUBUNIT B MITOCHONDRIAL AND PROKARYOTIC PET112-RELATED"/>
    <property type="match status" value="1"/>
</dbReference>
<dbReference type="PANTHER" id="PTHR11659:SF0">
    <property type="entry name" value="GLUTAMYL-TRNA(GLN) AMIDOTRANSFERASE SUBUNIT B, MITOCHONDRIAL"/>
    <property type="match status" value="1"/>
</dbReference>
<dbReference type="Proteomes" id="UP000704762">
    <property type="component" value="Unassembled WGS sequence"/>
</dbReference>
<organism evidence="13 14">
    <name type="scientific">Microlunatus panaciterrae</name>
    <dbReference type="NCBI Taxonomy" id="400768"/>
    <lineage>
        <taxon>Bacteria</taxon>
        <taxon>Bacillati</taxon>
        <taxon>Actinomycetota</taxon>
        <taxon>Actinomycetes</taxon>
        <taxon>Propionibacteriales</taxon>
        <taxon>Propionibacteriaceae</taxon>
        <taxon>Microlunatus</taxon>
    </lineage>
</organism>
<dbReference type="NCBIfam" id="NF004014">
    <property type="entry name" value="PRK05477.1-4"/>
    <property type="match status" value="1"/>
</dbReference>
<keyword evidence="6 11" id="KW-0067">ATP-binding</keyword>
<evidence type="ECO:0000256" key="4">
    <source>
        <dbReference type="ARBA" id="ARBA00022598"/>
    </source>
</evidence>
<comment type="catalytic activity">
    <reaction evidence="10 11">
        <text>L-glutamyl-tRNA(Gln) + L-glutamine + ATP + H2O = L-glutaminyl-tRNA(Gln) + L-glutamate + ADP + phosphate + H(+)</text>
        <dbReference type="Rhea" id="RHEA:17521"/>
        <dbReference type="Rhea" id="RHEA-COMP:9681"/>
        <dbReference type="Rhea" id="RHEA-COMP:9684"/>
        <dbReference type="ChEBI" id="CHEBI:15377"/>
        <dbReference type="ChEBI" id="CHEBI:15378"/>
        <dbReference type="ChEBI" id="CHEBI:29985"/>
        <dbReference type="ChEBI" id="CHEBI:30616"/>
        <dbReference type="ChEBI" id="CHEBI:43474"/>
        <dbReference type="ChEBI" id="CHEBI:58359"/>
        <dbReference type="ChEBI" id="CHEBI:78520"/>
        <dbReference type="ChEBI" id="CHEBI:78521"/>
        <dbReference type="ChEBI" id="CHEBI:456216"/>
    </reaction>
</comment>
<comment type="function">
    <text evidence="8 11">Allows the formation of correctly charged Asn-tRNA(Asn) or Gln-tRNA(Gln) through the transamidation of misacylated Asp-tRNA(Asn) or Glu-tRNA(Gln) in organisms which lack either or both of asparaginyl-tRNA or glutaminyl-tRNA synthetases. The reaction takes place in the presence of glutamine and ATP through an activated phospho-Asp-tRNA(Asn) or phospho-Glu-tRNA(Gln).</text>
</comment>
<comment type="caution">
    <text evidence="13">The sequence shown here is derived from an EMBL/GenBank/DDBJ whole genome shotgun (WGS) entry which is preliminary data.</text>
</comment>
<dbReference type="GO" id="GO:0050566">
    <property type="term" value="F:asparaginyl-tRNA synthase (glutamine-hydrolyzing) activity"/>
    <property type="evidence" value="ECO:0007669"/>
    <property type="project" value="UniProtKB-EC"/>
</dbReference>
<dbReference type="InterPro" id="IPR006075">
    <property type="entry name" value="Asn/Gln-tRNA_Trfase_suB/E_cat"/>
</dbReference>
<evidence type="ECO:0000256" key="1">
    <source>
        <dbReference type="ARBA" id="ARBA00005306"/>
    </source>
</evidence>
<proteinExistence type="inferred from homology"/>
<dbReference type="PROSITE" id="PS01234">
    <property type="entry name" value="GATB"/>
    <property type="match status" value="1"/>
</dbReference>
<evidence type="ECO:0000256" key="9">
    <source>
        <dbReference type="ARBA" id="ARBA00047380"/>
    </source>
</evidence>
<evidence type="ECO:0000256" key="5">
    <source>
        <dbReference type="ARBA" id="ARBA00022741"/>
    </source>
</evidence>
<comment type="subunit">
    <text evidence="2 11">Heterotrimer of A, B and C subunits.</text>
</comment>
<dbReference type="SUPFAM" id="SSF55931">
    <property type="entry name" value="Glutamine synthetase/guanido kinase"/>
    <property type="match status" value="1"/>
</dbReference>
<dbReference type="NCBIfam" id="TIGR00133">
    <property type="entry name" value="gatB"/>
    <property type="match status" value="1"/>
</dbReference>
<evidence type="ECO:0000313" key="13">
    <source>
        <dbReference type="EMBL" id="MBM7797327.1"/>
    </source>
</evidence>
<protein>
    <recommendedName>
        <fullName evidence="3 11">Aspartyl/glutamyl-tRNA(Asn/Gln) amidotransferase subunit B</fullName>
        <shortName evidence="11">Asp/Glu-ADT subunit B</shortName>
        <ecNumber evidence="11">6.3.5.-</ecNumber>
    </recommendedName>
</protein>
<dbReference type="EMBL" id="JAFBCF010000001">
    <property type="protein sequence ID" value="MBM7797327.1"/>
    <property type="molecule type" value="Genomic_DNA"/>
</dbReference>
<dbReference type="Pfam" id="PF02637">
    <property type="entry name" value="GatB_Yqey"/>
    <property type="match status" value="1"/>
</dbReference>
<dbReference type="InterPro" id="IPR023168">
    <property type="entry name" value="GatB_Yqey_C_2"/>
</dbReference>
<dbReference type="InterPro" id="IPR014746">
    <property type="entry name" value="Gln_synth/guanido_kin_cat_dom"/>
</dbReference>
<comment type="similarity">
    <text evidence="1 11">Belongs to the GatB/GatE family. GatB subfamily.</text>
</comment>
<dbReference type="EC" id="6.3.5.-" evidence="11"/>
<evidence type="ECO:0000256" key="7">
    <source>
        <dbReference type="ARBA" id="ARBA00022917"/>
    </source>
</evidence>
<dbReference type="InterPro" id="IPR017959">
    <property type="entry name" value="Asn/Gln-tRNA_amidoTrfase_suB/E"/>
</dbReference>
<accession>A0ABS2REE7</accession>
<dbReference type="NCBIfam" id="NF004012">
    <property type="entry name" value="PRK05477.1-2"/>
    <property type="match status" value="1"/>
</dbReference>